<feature type="transmembrane region" description="Helical" evidence="6">
    <location>
        <begin position="72"/>
        <end position="92"/>
    </location>
</feature>
<sequence>MCSNKFVTMFSCGSEEALIDSNKEEANEAKKSTGDRNGANWDDNLTQQKDTTWSKGIISLGFLRVQGLKPSIIGGFSGLSAFMGVAATFVSAKMIKRFGVLKILPVHAYRVVLISMKNWVSQPEREISSQATIPLYARSRGEVTHRSLPPLASPRLPFPSISATSPSLSLPIPIPIPIPILPSAAAAATKSRIAASA</sequence>
<accession>A0AAD2DWD9</accession>
<proteinExistence type="inferred from homology"/>
<feature type="compositionally biased region" description="Basic and acidic residues" evidence="7">
    <location>
        <begin position="23"/>
        <end position="34"/>
    </location>
</feature>
<protein>
    <recommendedName>
        <fullName evidence="6">Solute carrier family 40 member</fullName>
    </recommendedName>
</protein>
<evidence type="ECO:0000256" key="4">
    <source>
        <dbReference type="ARBA" id="ARBA00022989"/>
    </source>
</evidence>
<dbReference type="GO" id="GO:0005381">
    <property type="term" value="F:iron ion transmembrane transporter activity"/>
    <property type="evidence" value="ECO:0007669"/>
    <property type="project" value="UniProtKB-UniRule"/>
</dbReference>
<evidence type="ECO:0000256" key="7">
    <source>
        <dbReference type="SAM" id="MobiDB-lite"/>
    </source>
</evidence>
<dbReference type="AlphaFoldDB" id="A0AAD2DWD9"/>
<evidence type="ECO:0000256" key="3">
    <source>
        <dbReference type="ARBA" id="ARBA00022692"/>
    </source>
</evidence>
<organism evidence="8 9">
    <name type="scientific">Fraxinus pennsylvanica</name>
    <dbReference type="NCBI Taxonomy" id="56036"/>
    <lineage>
        <taxon>Eukaryota</taxon>
        <taxon>Viridiplantae</taxon>
        <taxon>Streptophyta</taxon>
        <taxon>Embryophyta</taxon>
        <taxon>Tracheophyta</taxon>
        <taxon>Spermatophyta</taxon>
        <taxon>Magnoliopsida</taxon>
        <taxon>eudicotyledons</taxon>
        <taxon>Gunneridae</taxon>
        <taxon>Pentapetalae</taxon>
        <taxon>asterids</taxon>
        <taxon>lamiids</taxon>
        <taxon>Lamiales</taxon>
        <taxon>Oleaceae</taxon>
        <taxon>Oleeae</taxon>
        <taxon>Fraxinus</taxon>
    </lineage>
</organism>
<evidence type="ECO:0000256" key="1">
    <source>
        <dbReference type="ARBA" id="ARBA00004141"/>
    </source>
</evidence>
<dbReference type="GO" id="GO:0016020">
    <property type="term" value="C:membrane"/>
    <property type="evidence" value="ECO:0007669"/>
    <property type="project" value="UniProtKB-SubCell"/>
</dbReference>
<dbReference type="InterPro" id="IPR009716">
    <property type="entry name" value="Ferroportin-1"/>
</dbReference>
<keyword evidence="5 6" id="KW-0472">Membrane</keyword>
<dbReference type="EMBL" id="OU503043">
    <property type="protein sequence ID" value="CAI9766406.1"/>
    <property type="molecule type" value="Genomic_DNA"/>
</dbReference>
<keyword evidence="2 6" id="KW-0813">Transport</keyword>
<keyword evidence="4 6" id="KW-1133">Transmembrane helix</keyword>
<comment type="similarity">
    <text evidence="6">Belongs to the ferroportin (FP) (TC 2.A.100) family. SLC40A subfamily.</text>
</comment>
<evidence type="ECO:0000256" key="6">
    <source>
        <dbReference type="RuleBase" id="RU365065"/>
    </source>
</evidence>
<feature type="region of interest" description="Disordered" evidence="7">
    <location>
        <begin position="23"/>
        <end position="43"/>
    </location>
</feature>
<dbReference type="Proteomes" id="UP000834106">
    <property type="component" value="Chromosome 8"/>
</dbReference>
<keyword evidence="3 6" id="KW-0812">Transmembrane</keyword>
<keyword evidence="9" id="KW-1185">Reference proteome</keyword>
<evidence type="ECO:0000313" key="8">
    <source>
        <dbReference type="EMBL" id="CAI9766406.1"/>
    </source>
</evidence>
<comment type="function">
    <text evidence="6">May be involved in iron transport and iron homeostasis.</text>
</comment>
<evidence type="ECO:0000256" key="2">
    <source>
        <dbReference type="ARBA" id="ARBA00022448"/>
    </source>
</evidence>
<evidence type="ECO:0000313" key="9">
    <source>
        <dbReference type="Proteomes" id="UP000834106"/>
    </source>
</evidence>
<dbReference type="Pfam" id="PF06963">
    <property type="entry name" value="FPN1"/>
    <property type="match status" value="1"/>
</dbReference>
<comment type="caution">
    <text evidence="6">Lacks conserved residue(s) required for the propagation of feature annotation.</text>
</comment>
<name>A0AAD2DWD9_9LAMI</name>
<reference evidence="8" key="1">
    <citation type="submission" date="2023-05" db="EMBL/GenBank/DDBJ databases">
        <authorList>
            <person name="Huff M."/>
        </authorList>
    </citation>
    <scope>NUCLEOTIDE SEQUENCE</scope>
</reference>
<evidence type="ECO:0000256" key="5">
    <source>
        <dbReference type="ARBA" id="ARBA00023136"/>
    </source>
</evidence>
<gene>
    <name evidence="8" type="ORF">FPE_LOCUS13836</name>
</gene>
<comment type="subcellular location">
    <subcellularLocation>
        <location evidence="1 6">Membrane</location>
        <topology evidence="1 6">Multi-pass membrane protein</topology>
    </subcellularLocation>
</comment>
<keyword evidence="6" id="KW-0406">Ion transport</keyword>